<dbReference type="EMBL" id="BARV01017976">
    <property type="protein sequence ID" value="GAI29464.1"/>
    <property type="molecule type" value="Genomic_DNA"/>
</dbReference>
<dbReference type="InterPro" id="IPR029051">
    <property type="entry name" value="DUF4352"/>
</dbReference>
<evidence type="ECO:0000256" key="1">
    <source>
        <dbReference type="ARBA" id="ARBA00022729"/>
    </source>
</evidence>
<organism evidence="3">
    <name type="scientific">marine sediment metagenome</name>
    <dbReference type="NCBI Taxonomy" id="412755"/>
    <lineage>
        <taxon>unclassified sequences</taxon>
        <taxon>metagenomes</taxon>
        <taxon>ecological metagenomes</taxon>
    </lineage>
</organism>
<proteinExistence type="predicted"/>
<accession>X1PF18</accession>
<gene>
    <name evidence="3" type="ORF">S06H3_30512</name>
</gene>
<evidence type="ECO:0000313" key="3">
    <source>
        <dbReference type="EMBL" id="GAI29464.1"/>
    </source>
</evidence>
<sequence length="131" mass="14661">MPLGQSYRYDDLEVKVLDFERSEGYLSAQAEAGGSFAIVSLQIRNVGAPEKSQRYNTINFAVVGDRGKVYDDWQTDIVYEYEGKALRSGELYGGDSVTGTIVRTVDTDDSYLVLRWSTGFRGAKEHFLALE</sequence>
<keyword evidence="1" id="KW-0732">Signal</keyword>
<evidence type="ECO:0000259" key="2">
    <source>
        <dbReference type="Pfam" id="PF11611"/>
    </source>
</evidence>
<feature type="domain" description="DUF4352" evidence="2">
    <location>
        <begin position="3"/>
        <end position="120"/>
    </location>
</feature>
<name>X1PF18_9ZZZZ</name>
<dbReference type="InterPro" id="IPR029050">
    <property type="entry name" value="Immunoprotect_excell_Ig-like"/>
</dbReference>
<dbReference type="Pfam" id="PF11611">
    <property type="entry name" value="DUF4352"/>
    <property type="match status" value="1"/>
</dbReference>
<protein>
    <recommendedName>
        <fullName evidence="2">DUF4352 domain-containing protein</fullName>
    </recommendedName>
</protein>
<dbReference type="Gene3D" id="2.60.40.1240">
    <property type="match status" value="1"/>
</dbReference>
<reference evidence="3" key="1">
    <citation type="journal article" date="2014" name="Front. Microbiol.">
        <title>High frequency of phylogenetically diverse reductive dehalogenase-homologous genes in deep subseafloor sedimentary metagenomes.</title>
        <authorList>
            <person name="Kawai M."/>
            <person name="Futagami T."/>
            <person name="Toyoda A."/>
            <person name="Takaki Y."/>
            <person name="Nishi S."/>
            <person name="Hori S."/>
            <person name="Arai W."/>
            <person name="Tsubouchi T."/>
            <person name="Morono Y."/>
            <person name="Uchiyama I."/>
            <person name="Ito T."/>
            <person name="Fujiyama A."/>
            <person name="Inagaki F."/>
            <person name="Takami H."/>
        </authorList>
    </citation>
    <scope>NUCLEOTIDE SEQUENCE</scope>
    <source>
        <strain evidence="3">Expedition CK06-06</strain>
    </source>
</reference>
<dbReference type="AlphaFoldDB" id="X1PF18"/>
<comment type="caution">
    <text evidence="3">The sequence shown here is derived from an EMBL/GenBank/DDBJ whole genome shotgun (WGS) entry which is preliminary data.</text>
</comment>